<keyword evidence="2" id="KW-1185">Reference proteome</keyword>
<dbReference type="AlphaFoldDB" id="A0A1G6HLW4"/>
<name>A0A1G6HLW4_9BACL</name>
<dbReference type="EMBL" id="FMZA01000001">
    <property type="protein sequence ID" value="SDB95232.1"/>
    <property type="molecule type" value="Genomic_DNA"/>
</dbReference>
<gene>
    <name evidence="1" type="ORF">SAMN04488112_10173</name>
</gene>
<accession>A0A1G6HLW4</accession>
<evidence type="ECO:0000313" key="1">
    <source>
        <dbReference type="EMBL" id="SDB95232.1"/>
    </source>
</evidence>
<evidence type="ECO:0000313" key="2">
    <source>
        <dbReference type="Proteomes" id="UP000199387"/>
    </source>
</evidence>
<dbReference type="RefSeq" id="WP_176757725.1">
    <property type="nucleotide sequence ID" value="NZ_FMZA01000001.1"/>
</dbReference>
<sequence>MALLLERLEHPEKQNQNKELLLPSCLEVRASTRRGNGTAVDSAQI</sequence>
<protein>
    <submittedName>
        <fullName evidence="1">Uncharacterized protein</fullName>
    </submittedName>
</protein>
<proteinExistence type="predicted"/>
<organism evidence="1 2">
    <name type="scientific">Melghirimyces thermohalophilus</name>
    <dbReference type="NCBI Taxonomy" id="1236220"/>
    <lineage>
        <taxon>Bacteria</taxon>
        <taxon>Bacillati</taxon>
        <taxon>Bacillota</taxon>
        <taxon>Bacilli</taxon>
        <taxon>Bacillales</taxon>
        <taxon>Thermoactinomycetaceae</taxon>
        <taxon>Melghirimyces</taxon>
    </lineage>
</organism>
<dbReference type="Proteomes" id="UP000199387">
    <property type="component" value="Unassembled WGS sequence"/>
</dbReference>
<reference evidence="1 2" key="1">
    <citation type="submission" date="2016-10" db="EMBL/GenBank/DDBJ databases">
        <authorList>
            <person name="de Groot N.N."/>
        </authorList>
    </citation>
    <scope>NUCLEOTIDE SEQUENCE [LARGE SCALE GENOMIC DNA]</scope>
    <source>
        <strain evidence="1 2">DSM 45514</strain>
    </source>
</reference>
<dbReference type="STRING" id="1236220.SAMN04488112_10173"/>